<dbReference type="InterPro" id="IPR051199">
    <property type="entry name" value="LPS_LOS_Heptosyltrfase"/>
</dbReference>
<sequence>MFLEQKVSTITKKEISPKSIEAEHILVIRLSAMGDVAMSVPVIRMVRTMYPDVKITVLTRAFFEPIFDSIDNIALYHADVDGTHKGLLGLSKLSKELRKLGITAVADLHNVLRSNILKKFFRLHKIKVIQIDKGRAEKKALTRTSNKNFKQLKTTHQRYADVFEKLGFPIDLQNHTFPKKVELTPEVLRITQNSTKKWLGIAPFAQYDSKTYPLDLMIAVIEELDKQDMFEVFLFGGGKKEIDIFNNIESKYKNVINVAGKLSFANELKLIGNLDGMISMDSGNGHLAAMYGVPTITLWGVTHPFAGFMPFAQPVEHAILPNLAIYDQIPTSIYGNKYPEGYEKVMHSIQPNTILQKIYAILQ</sequence>
<keyword evidence="2" id="KW-0808">Transferase</keyword>
<proteinExistence type="predicted"/>
<dbReference type="PANTHER" id="PTHR30160">
    <property type="entry name" value="TETRAACYLDISACCHARIDE 4'-KINASE-RELATED"/>
    <property type="match status" value="1"/>
</dbReference>
<dbReference type="Pfam" id="PF01075">
    <property type="entry name" value="Glyco_transf_9"/>
    <property type="match status" value="1"/>
</dbReference>
<evidence type="ECO:0000256" key="1">
    <source>
        <dbReference type="ARBA" id="ARBA00022676"/>
    </source>
</evidence>
<keyword evidence="1" id="KW-0328">Glycosyltransferase</keyword>
<accession>A0ABP7XC36</accession>
<gene>
    <name evidence="3" type="ORF">GCM10022393_06670</name>
</gene>
<comment type="caution">
    <text evidence="3">The sequence shown here is derived from an EMBL/GenBank/DDBJ whole genome shotgun (WGS) entry which is preliminary data.</text>
</comment>
<organism evidence="3 4">
    <name type="scientific">Aquimarina addita</name>
    <dbReference type="NCBI Taxonomy" id="870485"/>
    <lineage>
        <taxon>Bacteria</taxon>
        <taxon>Pseudomonadati</taxon>
        <taxon>Bacteroidota</taxon>
        <taxon>Flavobacteriia</taxon>
        <taxon>Flavobacteriales</taxon>
        <taxon>Flavobacteriaceae</taxon>
        <taxon>Aquimarina</taxon>
    </lineage>
</organism>
<dbReference type="SUPFAM" id="SSF53756">
    <property type="entry name" value="UDP-Glycosyltransferase/glycogen phosphorylase"/>
    <property type="match status" value="1"/>
</dbReference>
<evidence type="ECO:0000256" key="2">
    <source>
        <dbReference type="ARBA" id="ARBA00022679"/>
    </source>
</evidence>
<dbReference type="Proteomes" id="UP001500459">
    <property type="component" value="Unassembled WGS sequence"/>
</dbReference>
<dbReference type="PANTHER" id="PTHR30160:SF22">
    <property type="entry name" value="LIPOPOLYSACCHARIDE CORE BIOSYNTHESIS PROTEIN"/>
    <property type="match status" value="1"/>
</dbReference>
<dbReference type="Gene3D" id="3.40.50.2000">
    <property type="entry name" value="Glycogen Phosphorylase B"/>
    <property type="match status" value="2"/>
</dbReference>
<name>A0ABP7XC36_9FLAO</name>
<reference evidence="4" key="1">
    <citation type="journal article" date="2019" name="Int. J. Syst. Evol. Microbiol.">
        <title>The Global Catalogue of Microorganisms (GCM) 10K type strain sequencing project: providing services to taxonomists for standard genome sequencing and annotation.</title>
        <authorList>
            <consortium name="The Broad Institute Genomics Platform"/>
            <consortium name="The Broad Institute Genome Sequencing Center for Infectious Disease"/>
            <person name="Wu L."/>
            <person name="Ma J."/>
        </authorList>
    </citation>
    <scope>NUCLEOTIDE SEQUENCE [LARGE SCALE GENOMIC DNA]</scope>
    <source>
        <strain evidence="4">JCM 17106</strain>
    </source>
</reference>
<dbReference type="InterPro" id="IPR002201">
    <property type="entry name" value="Glyco_trans_9"/>
</dbReference>
<evidence type="ECO:0000313" key="3">
    <source>
        <dbReference type="EMBL" id="GAA4109863.1"/>
    </source>
</evidence>
<keyword evidence="4" id="KW-1185">Reference proteome</keyword>
<dbReference type="EMBL" id="BAABCW010000002">
    <property type="protein sequence ID" value="GAA4109863.1"/>
    <property type="molecule type" value="Genomic_DNA"/>
</dbReference>
<evidence type="ECO:0000313" key="4">
    <source>
        <dbReference type="Proteomes" id="UP001500459"/>
    </source>
</evidence>
<protein>
    <submittedName>
        <fullName evidence="3">Glycosyltransferase family 9 protein</fullName>
    </submittedName>
</protein>
<dbReference type="CDD" id="cd03789">
    <property type="entry name" value="GT9_LPS_heptosyltransferase"/>
    <property type="match status" value="1"/>
</dbReference>